<dbReference type="Proteomes" id="UP000034664">
    <property type="component" value="Unassembled WGS sequence"/>
</dbReference>
<comment type="caution">
    <text evidence="1">The sequence shown here is derived from an EMBL/GenBank/DDBJ whole genome shotgun (WGS) entry which is preliminary data.</text>
</comment>
<accession>A0A0G0T4F6</accession>
<evidence type="ECO:0000313" key="1">
    <source>
        <dbReference type="EMBL" id="KKR71894.1"/>
    </source>
</evidence>
<name>A0A0G0T4F6_9BACT</name>
<evidence type="ECO:0000313" key="2">
    <source>
        <dbReference type="Proteomes" id="UP000034664"/>
    </source>
</evidence>
<proteinExistence type="predicted"/>
<protein>
    <submittedName>
        <fullName evidence="1">Uncharacterized protein</fullName>
    </submittedName>
</protein>
<dbReference type="EMBL" id="LBZM01000016">
    <property type="protein sequence ID" value="KKR71894.1"/>
    <property type="molecule type" value="Genomic_DNA"/>
</dbReference>
<dbReference type="AlphaFoldDB" id="A0A0G0T4F6"/>
<reference evidence="1 2" key="1">
    <citation type="journal article" date="2015" name="Nature">
        <title>rRNA introns, odd ribosomes, and small enigmatic genomes across a large radiation of phyla.</title>
        <authorList>
            <person name="Brown C.T."/>
            <person name="Hug L.A."/>
            <person name="Thomas B.C."/>
            <person name="Sharon I."/>
            <person name="Castelle C.J."/>
            <person name="Singh A."/>
            <person name="Wilkins M.J."/>
            <person name="Williams K.H."/>
            <person name="Banfield J.F."/>
        </authorList>
    </citation>
    <scope>NUCLEOTIDE SEQUENCE [LARGE SCALE GENOMIC DNA]</scope>
</reference>
<sequence length="84" mass="9445">MTETPHFLSFLVGIAEDSVARNSDIYAVASEIAAEGFGDDFTRDMQSLNQLAQHAKDCGCQACQKAYFQTKREIEEKYYLPSED</sequence>
<gene>
    <name evidence="1" type="ORF">UU14_C0016G0014</name>
</gene>
<organism evidence="1 2">
    <name type="scientific">Candidatus Roizmanbacteria bacterium GW2011_GWB1_40_7</name>
    <dbReference type="NCBI Taxonomy" id="1618482"/>
    <lineage>
        <taxon>Bacteria</taxon>
        <taxon>Candidatus Roizmaniibacteriota</taxon>
    </lineage>
</organism>